<reference evidence="1 2" key="1">
    <citation type="submission" date="2016-10" db="EMBL/GenBank/DDBJ databases">
        <authorList>
            <person name="de Groot N.N."/>
        </authorList>
    </citation>
    <scope>NUCLEOTIDE SEQUENCE [LARGE SCALE GENOMIC DNA]</scope>
    <source>
        <strain evidence="1 2">KH1P1</strain>
    </source>
</reference>
<protein>
    <submittedName>
        <fullName evidence="1">Uncharacterized protein</fullName>
    </submittedName>
</protein>
<dbReference type="RefSeq" id="WP_074650266.1">
    <property type="nucleotide sequence ID" value="NZ_FOIL01000055.1"/>
</dbReference>
<accession>A0A1I0HPD6</accession>
<evidence type="ECO:0000313" key="1">
    <source>
        <dbReference type="EMBL" id="SET85845.1"/>
    </source>
</evidence>
<dbReference type="EMBL" id="FOIL01000055">
    <property type="protein sequence ID" value="SET85845.1"/>
    <property type="molecule type" value="Genomic_DNA"/>
</dbReference>
<gene>
    <name evidence="1" type="ORF">SAMN04487771_10556</name>
</gene>
<sequence>MLECCLAHPGEWDWYAMWMIEKSDGTHIGDLCFKGIEAGRNPEIGYGILEEYRGQVLLLKQL</sequence>
<dbReference type="InterPro" id="IPR016181">
    <property type="entry name" value="Acyl_CoA_acyltransferase"/>
</dbReference>
<dbReference type="SUPFAM" id="SSF55729">
    <property type="entry name" value="Acyl-CoA N-acyltransferases (Nat)"/>
    <property type="match status" value="1"/>
</dbReference>
<keyword evidence="2" id="KW-1185">Reference proteome</keyword>
<dbReference type="Gene3D" id="3.40.630.30">
    <property type="match status" value="1"/>
</dbReference>
<dbReference type="AlphaFoldDB" id="A0A1I0HPD6"/>
<proteinExistence type="predicted"/>
<dbReference type="Proteomes" id="UP000199820">
    <property type="component" value="Unassembled WGS sequence"/>
</dbReference>
<evidence type="ECO:0000313" key="2">
    <source>
        <dbReference type="Proteomes" id="UP000199820"/>
    </source>
</evidence>
<organism evidence="1 2">
    <name type="scientific">[Clostridium] aminophilum</name>
    <dbReference type="NCBI Taxonomy" id="1526"/>
    <lineage>
        <taxon>Bacteria</taxon>
        <taxon>Bacillati</taxon>
        <taxon>Bacillota</taxon>
        <taxon>Clostridia</taxon>
        <taxon>Lachnospirales</taxon>
        <taxon>Lachnospiraceae</taxon>
    </lineage>
</organism>
<name>A0A1I0HPD6_9FIRM</name>